<sequence length="1093" mass="118544">MQAEVEPEELAQAVALLIQEKTAAVADIQRERDVNLRTLYRMITSVVHGDGMLDTFVEEGQGAVVDGAEGWELFKSEASVQGQEGVRIALPDLQAVEVSSVMEVDGETAERGGKEGQGDGGDMAMHHVKSSASVVPIIQATARQVYVPRVLRPDATDAAGNTTVPRWLNGRPNPAAYEPAFDPRVWPLAATGHVSQLGFGTTHESEQGSAVGRDRDPFEMLIPLEDPYAANLHPLPPVQQPSKHKHHHHRRETSKRDRTRSGGVGTDGVTGMTAVTPDNPSFGNFSFGLPPAYIQASQKRQKIELYQTQMQASASASGQGAQAPGRVGKVEDDGLGETASATTAMTTTINPVLANPTDATTALAPPPPPSTTTTTVGEHEPRGVIVNPIPSSTLAPATRAIAGRSGGGVDLVELGVGFKVNPLSRMMKKTNKCLTSKDWQTAYGEIKYVRAMERIEQLKEDNQWSFRQMRKFKGPTVAKVHWDYVLDEMRWLATDFKEERKWKLAAAYELSLWCQDWYHATDEERAGMSVGGRRWGVPRAQGHDNDVPTTLEEGKVSLEGPPEMEMTMEDDKEQVDRVVAELKEKEEEIALVEKELANVNSGIAGDTAVKDATAAATGQAEGEKAETIVNEDTDADADADADAEGEEDDGEDAVGEVDMEDVYPDGQEELQSMGKLEYSSSPVSDLMTRLSVDVDSAAEVPDQQARIKAGGVGSHTLAGGDEGNAQELEEEQQRRAEFEALVPTIRKPILDVDRTTLGVDVKAILETSNPQADDSIDIPENVGLDDIFPDLAVFGPLTVPAADKVERRLDESSGRLAHVSRLLDIRPIMLTSLNPSRNRAPDGRWMDANGPMYDLADDLNEPSHEEMQHSSDIFRAHKSKNGSSDGKILEPDAPKYPDQRLAALVWEEQDDEVLLRAAKDYDYNWRLVADVVNSARVYVSTEKRTPWDCFDRWAVKIGYPSKRLQALAAANAAAAAAASVASSSQAAAGEQAPTSAATMGTPSLKSALPTGQPLNPSITGLKAEDNQGDSPVSPGGSIRKDQTHTKAGKTTKYEGSKKKVRMTVLRDSIRRIQKRREANKAKQNGKFPVVFCA</sequence>
<reference evidence="1" key="1">
    <citation type="submission" date="2023-04" db="EMBL/GenBank/DDBJ databases">
        <title>Draft Genome sequencing of Naganishia species isolated from polar environments using Oxford Nanopore Technology.</title>
        <authorList>
            <person name="Leo P."/>
            <person name="Venkateswaran K."/>
        </authorList>
    </citation>
    <scope>NUCLEOTIDE SEQUENCE</scope>
    <source>
        <strain evidence="1">MNA-CCFEE 5261</strain>
    </source>
</reference>
<proteinExistence type="predicted"/>
<gene>
    <name evidence="1" type="ORF">QFC19_000665</name>
</gene>
<name>A0ACC2WLM3_9TREE</name>
<evidence type="ECO:0000313" key="1">
    <source>
        <dbReference type="EMBL" id="KAJ9112645.1"/>
    </source>
</evidence>
<evidence type="ECO:0000313" key="2">
    <source>
        <dbReference type="Proteomes" id="UP001241377"/>
    </source>
</evidence>
<organism evidence="1 2">
    <name type="scientific">Naganishia cerealis</name>
    <dbReference type="NCBI Taxonomy" id="610337"/>
    <lineage>
        <taxon>Eukaryota</taxon>
        <taxon>Fungi</taxon>
        <taxon>Dikarya</taxon>
        <taxon>Basidiomycota</taxon>
        <taxon>Agaricomycotina</taxon>
        <taxon>Tremellomycetes</taxon>
        <taxon>Filobasidiales</taxon>
        <taxon>Filobasidiaceae</taxon>
        <taxon>Naganishia</taxon>
    </lineage>
</organism>
<accession>A0ACC2WLM3</accession>
<protein>
    <submittedName>
        <fullName evidence="1">Uncharacterized protein</fullName>
    </submittedName>
</protein>
<keyword evidence="2" id="KW-1185">Reference proteome</keyword>
<comment type="caution">
    <text evidence="1">The sequence shown here is derived from an EMBL/GenBank/DDBJ whole genome shotgun (WGS) entry which is preliminary data.</text>
</comment>
<dbReference type="EMBL" id="JASBWR010000004">
    <property type="protein sequence ID" value="KAJ9112645.1"/>
    <property type="molecule type" value="Genomic_DNA"/>
</dbReference>
<dbReference type="Proteomes" id="UP001241377">
    <property type="component" value="Unassembled WGS sequence"/>
</dbReference>